<dbReference type="Proteomes" id="UP000193411">
    <property type="component" value="Unassembled WGS sequence"/>
</dbReference>
<keyword evidence="2" id="KW-1133">Transmembrane helix</keyword>
<evidence type="ECO:0000313" key="3">
    <source>
        <dbReference type="EMBL" id="ORZ29327.1"/>
    </source>
</evidence>
<sequence>MVILWIAFIVCALIQNSPFVVRISSLSGILTSLAIFTETSFEWLLKRSQRKQKERKVSSKKLKHNPQQPKSQVAASNHLSEHNITAVETEGFGVWTRLEQVCTSRER</sequence>
<reference evidence="3 4" key="1">
    <citation type="submission" date="2016-07" db="EMBL/GenBank/DDBJ databases">
        <title>Pervasive Adenine N6-methylation of Active Genes in Fungi.</title>
        <authorList>
            <consortium name="DOE Joint Genome Institute"/>
            <person name="Mondo S.J."/>
            <person name="Dannebaum R.O."/>
            <person name="Kuo R.C."/>
            <person name="Labutti K."/>
            <person name="Haridas S."/>
            <person name="Kuo A."/>
            <person name="Salamov A."/>
            <person name="Ahrendt S.R."/>
            <person name="Lipzen A."/>
            <person name="Sullivan W."/>
            <person name="Andreopoulos W.B."/>
            <person name="Clum A."/>
            <person name="Lindquist E."/>
            <person name="Daum C."/>
            <person name="Ramamoorthy G.K."/>
            <person name="Gryganskyi A."/>
            <person name="Culley D."/>
            <person name="Magnuson J.K."/>
            <person name="James T.Y."/>
            <person name="O'Malley M.A."/>
            <person name="Stajich J.E."/>
            <person name="Spatafora J.W."/>
            <person name="Visel A."/>
            <person name="Grigoriev I.V."/>
        </authorList>
    </citation>
    <scope>NUCLEOTIDE SEQUENCE [LARGE SCALE GENOMIC DNA]</scope>
    <source>
        <strain evidence="3 4">PL171</strain>
    </source>
</reference>
<feature type="compositionally biased region" description="Basic residues" evidence="1">
    <location>
        <begin position="49"/>
        <end position="64"/>
    </location>
</feature>
<accession>A0A1Y2H440</accession>
<feature type="region of interest" description="Disordered" evidence="1">
    <location>
        <begin position="49"/>
        <end position="77"/>
    </location>
</feature>
<comment type="caution">
    <text evidence="3">The sequence shown here is derived from an EMBL/GenBank/DDBJ whole genome shotgun (WGS) entry which is preliminary data.</text>
</comment>
<proteinExistence type="predicted"/>
<feature type="transmembrane region" description="Helical" evidence="2">
    <location>
        <begin position="26"/>
        <end position="45"/>
    </location>
</feature>
<protein>
    <submittedName>
        <fullName evidence="3">Uncharacterized protein</fullName>
    </submittedName>
</protein>
<name>A0A1Y2H440_9FUNG</name>
<evidence type="ECO:0000256" key="2">
    <source>
        <dbReference type="SAM" id="Phobius"/>
    </source>
</evidence>
<dbReference type="EMBL" id="MCFL01000220">
    <property type="protein sequence ID" value="ORZ29327.1"/>
    <property type="molecule type" value="Genomic_DNA"/>
</dbReference>
<keyword evidence="2" id="KW-0472">Membrane</keyword>
<feature type="non-terminal residue" evidence="3">
    <location>
        <position position="107"/>
    </location>
</feature>
<evidence type="ECO:0000256" key="1">
    <source>
        <dbReference type="SAM" id="MobiDB-lite"/>
    </source>
</evidence>
<keyword evidence="2" id="KW-0812">Transmembrane</keyword>
<feature type="compositionally biased region" description="Polar residues" evidence="1">
    <location>
        <begin position="65"/>
        <end position="77"/>
    </location>
</feature>
<keyword evidence="4" id="KW-1185">Reference proteome</keyword>
<evidence type="ECO:0000313" key="4">
    <source>
        <dbReference type="Proteomes" id="UP000193411"/>
    </source>
</evidence>
<organism evidence="3 4">
    <name type="scientific">Catenaria anguillulae PL171</name>
    <dbReference type="NCBI Taxonomy" id="765915"/>
    <lineage>
        <taxon>Eukaryota</taxon>
        <taxon>Fungi</taxon>
        <taxon>Fungi incertae sedis</taxon>
        <taxon>Blastocladiomycota</taxon>
        <taxon>Blastocladiomycetes</taxon>
        <taxon>Blastocladiales</taxon>
        <taxon>Catenariaceae</taxon>
        <taxon>Catenaria</taxon>
    </lineage>
</organism>
<gene>
    <name evidence="3" type="ORF">BCR44DRAFT_1451882</name>
</gene>
<dbReference type="AlphaFoldDB" id="A0A1Y2H440"/>